<feature type="compositionally biased region" description="Polar residues" evidence="1">
    <location>
        <begin position="319"/>
        <end position="333"/>
    </location>
</feature>
<feature type="compositionally biased region" description="Low complexity" evidence="1">
    <location>
        <begin position="344"/>
        <end position="355"/>
    </location>
</feature>
<dbReference type="OMA" id="LMDFMDS"/>
<evidence type="ECO:0000313" key="2">
    <source>
        <dbReference type="EMBL" id="EON63131.1"/>
    </source>
</evidence>
<protein>
    <submittedName>
        <fullName evidence="2">Uncharacterized protein</fullName>
    </submittedName>
</protein>
<feature type="region of interest" description="Disordered" evidence="1">
    <location>
        <begin position="146"/>
        <end position="240"/>
    </location>
</feature>
<sequence length="423" mass="45333">MGDLRSSTQFHQWTAGKRTGFPTRSDSCATSPDLDEPEQVRLSAIKLSAMTMTAEEKEMSLFQDRYMSSEEDLSPIEVDLDDTLSVNDEVADYVTARPATISPSKPKKSGDLAVVVSMASVGRPKMVDLPSPTAVARTSRIFSLGSPSLITKPSHSDLVRTSTSSTSSTPPVSTAVRPPAPRAVSVQLLSTSRASTRSTSTGSETPSWTSSITKAGSSHRSSSPPSILKPSNPPYRSSLASIPLTSACPTLKAATSAQSPPLAYTRPKTPSFLSSDPFPLIHEADAAPKSSHSRLRSLSRVFSTARMAVSNSKKDTDSRNGTTNNSRPSTPTVSAPLPRRPSMTRPRTAGAGARASVMLPLKIPGDSASEWDKPRSKPKMVARGAAERAPTIELPPFPDEEDDKEVEFKRKRLGRRKSFLGLI</sequence>
<feature type="region of interest" description="Disordered" evidence="1">
    <location>
        <begin position="306"/>
        <end position="406"/>
    </location>
</feature>
<feature type="region of interest" description="Disordered" evidence="1">
    <location>
        <begin position="1"/>
        <end position="36"/>
    </location>
</feature>
<keyword evidence="3" id="KW-1185">Reference proteome</keyword>
<dbReference type="RefSeq" id="XP_007778448.1">
    <property type="nucleotide sequence ID" value="XM_007780258.1"/>
</dbReference>
<organism evidence="2 3">
    <name type="scientific">Coniosporium apollinis (strain CBS 100218)</name>
    <name type="common">Rock-inhabiting black yeast</name>
    <dbReference type="NCBI Taxonomy" id="1168221"/>
    <lineage>
        <taxon>Eukaryota</taxon>
        <taxon>Fungi</taxon>
        <taxon>Dikarya</taxon>
        <taxon>Ascomycota</taxon>
        <taxon>Pezizomycotina</taxon>
        <taxon>Dothideomycetes</taxon>
        <taxon>Dothideomycetes incertae sedis</taxon>
        <taxon>Coniosporium</taxon>
    </lineage>
</organism>
<dbReference type="GeneID" id="19899669"/>
<proteinExistence type="predicted"/>
<accession>R7YND3</accession>
<dbReference type="HOGENOM" id="CLU_767253_0_0_1"/>
<dbReference type="Proteomes" id="UP000016924">
    <property type="component" value="Unassembled WGS sequence"/>
</dbReference>
<feature type="region of interest" description="Disordered" evidence="1">
    <location>
        <begin position="252"/>
        <end position="271"/>
    </location>
</feature>
<reference evidence="3" key="1">
    <citation type="submission" date="2012-06" db="EMBL/GenBank/DDBJ databases">
        <title>The genome sequence of Coniosporium apollinis CBS 100218.</title>
        <authorList>
            <consortium name="The Broad Institute Genome Sequencing Platform"/>
            <person name="Cuomo C."/>
            <person name="Gorbushina A."/>
            <person name="Noack S."/>
            <person name="Walker B."/>
            <person name="Young S.K."/>
            <person name="Zeng Q."/>
            <person name="Gargeya S."/>
            <person name="Fitzgerald M."/>
            <person name="Haas B."/>
            <person name="Abouelleil A."/>
            <person name="Alvarado L."/>
            <person name="Arachchi H.M."/>
            <person name="Berlin A.M."/>
            <person name="Chapman S.B."/>
            <person name="Goldberg J."/>
            <person name="Griggs A."/>
            <person name="Gujja S."/>
            <person name="Hansen M."/>
            <person name="Howarth C."/>
            <person name="Imamovic A."/>
            <person name="Larimer J."/>
            <person name="McCowan C."/>
            <person name="Montmayeur A."/>
            <person name="Murphy C."/>
            <person name="Neiman D."/>
            <person name="Pearson M."/>
            <person name="Priest M."/>
            <person name="Roberts A."/>
            <person name="Saif S."/>
            <person name="Shea T."/>
            <person name="Sisk P."/>
            <person name="Sykes S."/>
            <person name="Wortman J."/>
            <person name="Nusbaum C."/>
            <person name="Birren B."/>
        </authorList>
    </citation>
    <scope>NUCLEOTIDE SEQUENCE [LARGE SCALE GENOMIC DNA]</scope>
    <source>
        <strain evidence="3">CBS 100218</strain>
    </source>
</reference>
<evidence type="ECO:0000313" key="3">
    <source>
        <dbReference type="Proteomes" id="UP000016924"/>
    </source>
</evidence>
<feature type="compositionally biased region" description="Polar residues" evidence="1">
    <location>
        <begin position="1"/>
        <end position="12"/>
    </location>
</feature>
<gene>
    <name evidence="2" type="ORF">W97_02358</name>
</gene>
<dbReference type="EMBL" id="JH767561">
    <property type="protein sequence ID" value="EON63131.1"/>
    <property type="molecule type" value="Genomic_DNA"/>
</dbReference>
<dbReference type="OrthoDB" id="3926619at2759"/>
<dbReference type="eggNOG" id="ENOG502SU8G">
    <property type="taxonomic scope" value="Eukaryota"/>
</dbReference>
<name>R7YND3_CONA1</name>
<dbReference type="AlphaFoldDB" id="R7YND3"/>
<feature type="compositionally biased region" description="Low complexity" evidence="1">
    <location>
        <begin position="159"/>
        <end position="207"/>
    </location>
</feature>
<evidence type="ECO:0000256" key="1">
    <source>
        <dbReference type="SAM" id="MobiDB-lite"/>
    </source>
</evidence>